<dbReference type="AlphaFoldDB" id="A0A0C3B8Y3"/>
<dbReference type="Gene3D" id="6.10.140.2220">
    <property type="match status" value="1"/>
</dbReference>
<keyword evidence="7" id="KW-1185">Reference proteome</keyword>
<dbReference type="PROSITE" id="PS01360">
    <property type="entry name" value="ZF_MYND_1"/>
    <property type="match status" value="1"/>
</dbReference>
<dbReference type="EMBL" id="KN833074">
    <property type="protein sequence ID" value="KIM73777.1"/>
    <property type="molecule type" value="Genomic_DNA"/>
</dbReference>
<evidence type="ECO:0000313" key="7">
    <source>
        <dbReference type="Proteomes" id="UP000054166"/>
    </source>
</evidence>
<reference evidence="6 7" key="1">
    <citation type="submission" date="2014-04" db="EMBL/GenBank/DDBJ databases">
        <authorList>
            <consortium name="DOE Joint Genome Institute"/>
            <person name="Kuo A."/>
            <person name="Tarkka M."/>
            <person name="Buscot F."/>
            <person name="Kohler A."/>
            <person name="Nagy L.G."/>
            <person name="Floudas D."/>
            <person name="Copeland A."/>
            <person name="Barry K.W."/>
            <person name="Cichocki N."/>
            <person name="Veneault-Fourrey C."/>
            <person name="LaButti K."/>
            <person name="Lindquist E.A."/>
            <person name="Lipzen A."/>
            <person name="Lundell T."/>
            <person name="Morin E."/>
            <person name="Murat C."/>
            <person name="Sun H."/>
            <person name="Tunlid A."/>
            <person name="Henrissat B."/>
            <person name="Grigoriev I.V."/>
            <person name="Hibbett D.S."/>
            <person name="Martin F."/>
            <person name="Nordberg H.P."/>
            <person name="Cantor M.N."/>
            <person name="Hua S.X."/>
        </authorList>
    </citation>
    <scope>NUCLEOTIDE SEQUENCE [LARGE SCALE GENOMIC DNA]</scope>
    <source>
        <strain evidence="6 7">F 1598</strain>
    </source>
</reference>
<reference evidence="7" key="2">
    <citation type="submission" date="2015-01" db="EMBL/GenBank/DDBJ databases">
        <title>Evolutionary Origins and Diversification of the Mycorrhizal Mutualists.</title>
        <authorList>
            <consortium name="DOE Joint Genome Institute"/>
            <consortium name="Mycorrhizal Genomics Consortium"/>
            <person name="Kohler A."/>
            <person name="Kuo A."/>
            <person name="Nagy L.G."/>
            <person name="Floudas D."/>
            <person name="Copeland A."/>
            <person name="Barry K.W."/>
            <person name="Cichocki N."/>
            <person name="Veneault-Fourrey C."/>
            <person name="LaButti K."/>
            <person name="Lindquist E.A."/>
            <person name="Lipzen A."/>
            <person name="Lundell T."/>
            <person name="Morin E."/>
            <person name="Murat C."/>
            <person name="Riley R."/>
            <person name="Ohm R."/>
            <person name="Sun H."/>
            <person name="Tunlid A."/>
            <person name="Henrissat B."/>
            <person name="Grigoriev I.V."/>
            <person name="Hibbett D.S."/>
            <person name="Martin F."/>
        </authorList>
    </citation>
    <scope>NUCLEOTIDE SEQUENCE [LARGE SCALE GENOMIC DNA]</scope>
    <source>
        <strain evidence="7">F 1598</strain>
    </source>
</reference>
<proteinExistence type="predicted"/>
<evidence type="ECO:0000256" key="4">
    <source>
        <dbReference type="PROSITE-ProRule" id="PRU00134"/>
    </source>
</evidence>
<dbReference type="InterPro" id="IPR002893">
    <property type="entry name" value="Znf_MYND"/>
</dbReference>
<protein>
    <recommendedName>
        <fullName evidence="5">MYND-type domain-containing protein</fullName>
    </recommendedName>
</protein>
<evidence type="ECO:0000256" key="3">
    <source>
        <dbReference type="ARBA" id="ARBA00022833"/>
    </source>
</evidence>
<feature type="domain" description="MYND-type" evidence="5">
    <location>
        <begin position="19"/>
        <end position="63"/>
    </location>
</feature>
<evidence type="ECO:0000256" key="1">
    <source>
        <dbReference type="ARBA" id="ARBA00022723"/>
    </source>
</evidence>
<dbReference type="SUPFAM" id="SSF144232">
    <property type="entry name" value="HIT/MYND zinc finger-like"/>
    <property type="match status" value="1"/>
</dbReference>
<organism evidence="6 7">
    <name type="scientific">Piloderma croceum (strain F 1598)</name>
    <dbReference type="NCBI Taxonomy" id="765440"/>
    <lineage>
        <taxon>Eukaryota</taxon>
        <taxon>Fungi</taxon>
        <taxon>Dikarya</taxon>
        <taxon>Basidiomycota</taxon>
        <taxon>Agaricomycotina</taxon>
        <taxon>Agaricomycetes</taxon>
        <taxon>Agaricomycetidae</taxon>
        <taxon>Atheliales</taxon>
        <taxon>Atheliaceae</taxon>
        <taxon>Piloderma</taxon>
    </lineage>
</organism>
<keyword evidence="1" id="KW-0479">Metal-binding</keyword>
<name>A0A0C3B8Y3_PILCF</name>
<sequence>MSRTSWRPAYEEHIADGICHYPGCVTAPSIDQKFMVCSACKTVAYCGVECQRGHWKAHKKIIC</sequence>
<dbReference type="OrthoDB" id="3264007at2759"/>
<evidence type="ECO:0000256" key="2">
    <source>
        <dbReference type="ARBA" id="ARBA00022771"/>
    </source>
</evidence>
<dbReference type="Proteomes" id="UP000054166">
    <property type="component" value="Unassembled WGS sequence"/>
</dbReference>
<keyword evidence="2 4" id="KW-0863">Zinc-finger</keyword>
<dbReference type="PROSITE" id="PS50865">
    <property type="entry name" value="ZF_MYND_2"/>
    <property type="match status" value="1"/>
</dbReference>
<gene>
    <name evidence="6" type="ORF">PILCRDRAFT_720708</name>
</gene>
<accession>A0A0C3B8Y3</accession>
<evidence type="ECO:0000259" key="5">
    <source>
        <dbReference type="PROSITE" id="PS50865"/>
    </source>
</evidence>
<dbReference type="InParanoid" id="A0A0C3B8Y3"/>
<evidence type="ECO:0000313" key="6">
    <source>
        <dbReference type="EMBL" id="KIM73777.1"/>
    </source>
</evidence>
<keyword evidence="3" id="KW-0862">Zinc</keyword>
<dbReference type="HOGENOM" id="CLU_2886658_0_0_1"/>
<dbReference type="GO" id="GO:0008270">
    <property type="term" value="F:zinc ion binding"/>
    <property type="evidence" value="ECO:0007669"/>
    <property type="project" value="UniProtKB-KW"/>
</dbReference>
<dbReference type="Pfam" id="PF01753">
    <property type="entry name" value="zf-MYND"/>
    <property type="match status" value="1"/>
</dbReference>